<dbReference type="SUPFAM" id="SSF56349">
    <property type="entry name" value="DNA breaking-rejoining enzymes"/>
    <property type="match status" value="1"/>
</dbReference>
<evidence type="ECO:0000256" key="1">
    <source>
        <dbReference type="ARBA" id="ARBA00023172"/>
    </source>
</evidence>
<reference evidence="3 4" key="1">
    <citation type="submission" date="2023-07" db="EMBL/GenBank/DDBJ databases">
        <title>Genomic Encyclopedia of Type Strains, Phase IV (KMG-IV): sequencing the most valuable type-strain genomes for metagenomic binning, comparative biology and taxonomic classification.</title>
        <authorList>
            <person name="Goeker M."/>
        </authorList>
    </citation>
    <scope>NUCLEOTIDE SEQUENCE [LARGE SCALE GENOMIC DNA]</scope>
    <source>
        <strain evidence="3 4">DSM 23494</strain>
    </source>
</reference>
<accession>A0ABU0ACP9</accession>
<dbReference type="EMBL" id="JAUSUB010000003">
    <property type="protein sequence ID" value="MDQ0269027.1"/>
    <property type="molecule type" value="Genomic_DNA"/>
</dbReference>
<evidence type="ECO:0000313" key="4">
    <source>
        <dbReference type="Proteomes" id="UP001238088"/>
    </source>
</evidence>
<keyword evidence="1" id="KW-0233">DNA recombination</keyword>
<protein>
    <submittedName>
        <fullName evidence="3">Integrase</fullName>
    </submittedName>
</protein>
<keyword evidence="4" id="KW-1185">Reference proteome</keyword>
<comment type="caution">
    <text evidence="3">The sequence shown here is derived from an EMBL/GenBank/DDBJ whole genome shotgun (WGS) entry which is preliminary data.</text>
</comment>
<gene>
    <name evidence="3" type="ORF">J2S17_000897</name>
</gene>
<dbReference type="Gene3D" id="1.10.443.10">
    <property type="entry name" value="Intergrase catalytic core"/>
    <property type="match status" value="1"/>
</dbReference>
<feature type="domain" description="Tyr recombinase" evidence="2">
    <location>
        <begin position="1"/>
        <end position="89"/>
    </location>
</feature>
<evidence type="ECO:0000313" key="3">
    <source>
        <dbReference type="EMBL" id="MDQ0269027.1"/>
    </source>
</evidence>
<evidence type="ECO:0000259" key="2">
    <source>
        <dbReference type="PROSITE" id="PS51898"/>
    </source>
</evidence>
<sequence>MEEYLELILNAKNEYPQYLYITHLLVATGARIGEVCALSMKDIDLGNKMLKIDKTLIRESSVYVVKPTTKIGESGERTIALDDFTHRMP</sequence>
<dbReference type="InterPro" id="IPR013762">
    <property type="entry name" value="Integrase-like_cat_sf"/>
</dbReference>
<proteinExistence type="predicted"/>
<dbReference type="Proteomes" id="UP001238088">
    <property type="component" value="Unassembled WGS sequence"/>
</dbReference>
<dbReference type="InterPro" id="IPR011010">
    <property type="entry name" value="DNA_brk_join_enz"/>
</dbReference>
<name>A0ABU0ACP9_9BACI</name>
<organism evidence="3 4">
    <name type="scientific">Cytobacillus purgationiresistens</name>
    <dbReference type="NCBI Taxonomy" id="863449"/>
    <lineage>
        <taxon>Bacteria</taxon>
        <taxon>Bacillati</taxon>
        <taxon>Bacillota</taxon>
        <taxon>Bacilli</taxon>
        <taxon>Bacillales</taxon>
        <taxon>Bacillaceae</taxon>
        <taxon>Cytobacillus</taxon>
    </lineage>
</organism>
<dbReference type="PROSITE" id="PS51898">
    <property type="entry name" value="TYR_RECOMBINASE"/>
    <property type="match status" value="1"/>
</dbReference>
<dbReference type="RefSeq" id="WP_307472267.1">
    <property type="nucleotide sequence ID" value="NZ_JAUSUB010000003.1"/>
</dbReference>
<dbReference type="Pfam" id="PF00589">
    <property type="entry name" value="Phage_integrase"/>
    <property type="match status" value="1"/>
</dbReference>
<dbReference type="InterPro" id="IPR002104">
    <property type="entry name" value="Integrase_catalytic"/>
</dbReference>